<keyword evidence="2" id="KW-1185">Reference proteome</keyword>
<dbReference type="PATRIC" id="fig|997894.4.peg.5760"/>
<protein>
    <submittedName>
        <fullName evidence="1">Uncharacterized protein</fullName>
    </submittedName>
</protein>
<dbReference type="HOGENOM" id="CLU_2664544_0_0_9"/>
<name>R0BPU2_9FIRM</name>
<dbReference type="OrthoDB" id="2086374at2"/>
<proteinExistence type="predicted"/>
<gene>
    <name evidence="1" type="ORF">HMPREF1085_05523</name>
</gene>
<evidence type="ECO:0000313" key="2">
    <source>
        <dbReference type="Proteomes" id="UP000013126"/>
    </source>
</evidence>
<sequence>MAKRLTVGELRKAMEGVPDELEVRFSSDTEEAYEIILESARRVKYNLPDGQRFTDTGKTGVDYFDIYGNGVDDEY</sequence>
<dbReference type="AlphaFoldDB" id="R0BPU2"/>
<organism evidence="1 2">
    <name type="scientific">Enterocloster bolteae 90A9</name>
    <dbReference type="NCBI Taxonomy" id="997894"/>
    <lineage>
        <taxon>Bacteria</taxon>
        <taxon>Bacillati</taxon>
        <taxon>Bacillota</taxon>
        <taxon>Clostridia</taxon>
        <taxon>Lachnospirales</taxon>
        <taxon>Lachnospiraceae</taxon>
        <taxon>Enterocloster</taxon>
    </lineage>
</organism>
<dbReference type="GeneID" id="23116627"/>
<evidence type="ECO:0000313" key="1">
    <source>
        <dbReference type="EMBL" id="ENZ46929.1"/>
    </source>
</evidence>
<reference evidence="1 2" key="1">
    <citation type="submission" date="2013-01" db="EMBL/GenBank/DDBJ databases">
        <title>The Genome Sequence of Clostridium bolteae 90A9.</title>
        <authorList>
            <consortium name="The Broad Institute Genome Sequencing Platform"/>
            <person name="Earl A."/>
            <person name="Ward D."/>
            <person name="Feldgarden M."/>
            <person name="Gevers D."/>
            <person name="Courvalin P."/>
            <person name="Lambert T."/>
            <person name="Walker B."/>
            <person name="Young S.K."/>
            <person name="Zeng Q."/>
            <person name="Gargeya S."/>
            <person name="Fitzgerald M."/>
            <person name="Haas B."/>
            <person name="Abouelleil A."/>
            <person name="Alvarado L."/>
            <person name="Arachchi H.M."/>
            <person name="Berlin A.M."/>
            <person name="Chapman S.B."/>
            <person name="Dewar J."/>
            <person name="Goldberg J."/>
            <person name="Griggs A."/>
            <person name="Gujja S."/>
            <person name="Hansen M."/>
            <person name="Howarth C."/>
            <person name="Imamovic A."/>
            <person name="Larimer J."/>
            <person name="McCowan C."/>
            <person name="Murphy C."/>
            <person name="Neiman D."/>
            <person name="Pearson M."/>
            <person name="Priest M."/>
            <person name="Roberts A."/>
            <person name="Saif S."/>
            <person name="Shea T."/>
            <person name="Sisk P."/>
            <person name="Sykes S."/>
            <person name="Wortman J."/>
            <person name="Nusbaum C."/>
            <person name="Birren B."/>
        </authorList>
    </citation>
    <scope>NUCLEOTIDE SEQUENCE [LARGE SCALE GENOMIC DNA]</scope>
    <source>
        <strain evidence="1 2">90A9</strain>
    </source>
</reference>
<dbReference type="EMBL" id="AGYH01000018">
    <property type="protein sequence ID" value="ENZ46929.1"/>
    <property type="molecule type" value="Genomic_DNA"/>
</dbReference>
<dbReference type="Proteomes" id="UP000013126">
    <property type="component" value="Unassembled WGS sequence"/>
</dbReference>
<dbReference type="RefSeq" id="WP_002578097.1">
    <property type="nucleotide sequence ID" value="NZ_KB851182.1"/>
</dbReference>
<comment type="caution">
    <text evidence="1">The sequence shown here is derived from an EMBL/GenBank/DDBJ whole genome shotgun (WGS) entry which is preliminary data.</text>
</comment>
<accession>R0BPU2</accession>